<dbReference type="PANTHER" id="PTHR45620">
    <property type="entry name" value="PDF RECEPTOR-LIKE PROTEIN-RELATED"/>
    <property type="match status" value="1"/>
</dbReference>
<evidence type="ECO:0000256" key="5">
    <source>
        <dbReference type="ARBA" id="ARBA00022989"/>
    </source>
</evidence>
<feature type="domain" description="G-protein coupled receptors family 2 profile 2" evidence="14">
    <location>
        <begin position="199"/>
        <end position="464"/>
    </location>
</feature>
<evidence type="ECO:0000256" key="4">
    <source>
        <dbReference type="ARBA" id="ARBA00022692"/>
    </source>
</evidence>
<dbReference type="GO" id="GO:0007166">
    <property type="term" value="P:cell surface receptor signaling pathway"/>
    <property type="evidence" value="ECO:0007669"/>
    <property type="project" value="InterPro"/>
</dbReference>
<evidence type="ECO:0000256" key="11">
    <source>
        <dbReference type="SAM" id="MobiDB-lite"/>
    </source>
</evidence>
<dbReference type="InterPro" id="IPR000832">
    <property type="entry name" value="GPCR_2_secretin-like"/>
</dbReference>
<feature type="transmembrane region" description="Helical" evidence="12">
    <location>
        <begin position="236"/>
        <end position="255"/>
    </location>
</feature>
<feature type="transmembrane region" description="Helical" evidence="12">
    <location>
        <begin position="205"/>
        <end position="224"/>
    </location>
</feature>
<evidence type="ECO:0000256" key="9">
    <source>
        <dbReference type="ARBA" id="ARBA00023180"/>
    </source>
</evidence>
<dbReference type="Pfam" id="PF02793">
    <property type="entry name" value="HRM"/>
    <property type="match status" value="1"/>
</dbReference>
<feature type="transmembrane region" description="Helical" evidence="12">
    <location>
        <begin position="411"/>
        <end position="428"/>
    </location>
</feature>
<dbReference type="InterPro" id="IPR017981">
    <property type="entry name" value="GPCR_2-like_7TM"/>
</dbReference>
<dbReference type="Gene3D" id="4.10.1240.10">
    <property type="entry name" value="GPCR, family 2, extracellular hormone receptor domain"/>
    <property type="match status" value="1"/>
</dbReference>
<sequence>MGEPSWIPAEITQITAPRSYRVQTEDGVLWIRHIDQLRSRLLQEHRNCSSLVPIPNAFSRGEGEEPEDNQQARINPVCNEPLRQEPPQNLSQCQNPSLQVEDCTSLPDLGADIGIYCNGSFDQFACWPHSPPGNVSVACPSYLPWLKNGSARNVYRVCLDQGIWQNIENTTEIWNNRSECLEENHFKVKVKDLALFMVLEKLSTVGYSISLVSLVLAFIILLLFRKLHCTRNYIHMNLFASFILRAAGVLIKDSITRSTYKFLSSESEMPADESGWISSLSPEKLALCKMGPLFMHYVVGANSYWLLVEGIYLYRLLVATVLFEKHQLLRYIFIGWGFPVLFVAPWGILKYQLDHNVSYCLKFWWIIRGPMLFSIVVNFCIFLIILKLLLSKLKAQQMTFRDYKFRLARSTIVLIPLLGIHEIVFSFIMDDHIEGFSRNIKTFIQLTIGSFHGFLVALLYCFYNGEVKAELRKQWSRFLLAYPFVYMPCFLGKNIKHLRKCPNKQHLSNNDPSLEVTQPPKKQAAKVRTCYNMERGPTARHNLRTSVSDSSEEEIANGETIEEALEENEG</sequence>
<evidence type="ECO:0000313" key="15">
    <source>
        <dbReference type="Ensembl" id="ENSNNAP00000029602.1"/>
    </source>
</evidence>
<dbReference type="InterPro" id="IPR036445">
    <property type="entry name" value="GPCR_2_extracell_dom_sf"/>
</dbReference>
<keyword evidence="8" id="KW-0675">Receptor</keyword>
<feature type="domain" description="G-protein coupled receptors family 2 profile 1" evidence="13">
    <location>
        <begin position="92"/>
        <end position="184"/>
    </location>
</feature>
<feature type="region of interest" description="Disordered" evidence="11">
    <location>
        <begin position="536"/>
        <end position="570"/>
    </location>
</feature>
<dbReference type="PANTHER" id="PTHR45620:SF23">
    <property type="entry name" value="GLUCAGON-LIKE PEPTIDE 2 RECEPTOR"/>
    <property type="match status" value="1"/>
</dbReference>
<reference evidence="15" key="1">
    <citation type="submission" date="2025-08" db="UniProtKB">
        <authorList>
            <consortium name="Ensembl"/>
        </authorList>
    </citation>
    <scope>IDENTIFICATION</scope>
</reference>
<evidence type="ECO:0000256" key="7">
    <source>
        <dbReference type="ARBA" id="ARBA00023136"/>
    </source>
</evidence>
<dbReference type="PRINTS" id="PR00249">
    <property type="entry name" value="GPCRSECRETIN"/>
</dbReference>
<evidence type="ECO:0000256" key="8">
    <source>
        <dbReference type="ARBA" id="ARBA00023170"/>
    </source>
</evidence>
<evidence type="ECO:0000259" key="14">
    <source>
        <dbReference type="PROSITE" id="PS50261"/>
    </source>
</evidence>
<dbReference type="GO" id="GO:0004967">
    <property type="term" value="F:glucagon receptor activity"/>
    <property type="evidence" value="ECO:0007669"/>
    <property type="project" value="TreeGrafter"/>
</dbReference>
<keyword evidence="3" id="KW-1003">Cell membrane</keyword>
<evidence type="ECO:0000256" key="3">
    <source>
        <dbReference type="ARBA" id="ARBA00022475"/>
    </source>
</evidence>
<dbReference type="Pfam" id="PF00002">
    <property type="entry name" value="7tm_2"/>
    <property type="match status" value="1"/>
</dbReference>
<dbReference type="PROSITE" id="PS00649">
    <property type="entry name" value="G_PROTEIN_RECEP_F2_1"/>
    <property type="match status" value="1"/>
</dbReference>
<dbReference type="PROSITE" id="PS50261">
    <property type="entry name" value="G_PROTEIN_RECEP_F2_4"/>
    <property type="match status" value="1"/>
</dbReference>
<evidence type="ECO:0000256" key="1">
    <source>
        <dbReference type="ARBA" id="ARBA00004651"/>
    </source>
</evidence>
<keyword evidence="7 12" id="KW-0472">Membrane</keyword>
<evidence type="ECO:0000256" key="12">
    <source>
        <dbReference type="SAM" id="Phobius"/>
    </source>
</evidence>
<evidence type="ECO:0000313" key="16">
    <source>
        <dbReference type="Proteomes" id="UP000694559"/>
    </source>
</evidence>
<dbReference type="OrthoDB" id="5967113at2759"/>
<feature type="transmembrane region" description="Helical" evidence="12">
    <location>
        <begin position="294"/>
        <end position="316"/>
    </location>
</feature>
<dbReference type="AlphaFoldDB" id="A0A8C6YHN5"/>
<dbReference type="SUPFAM" id="SSF81321">
    <property type="entry name" value="Family A G protein-coupled receptor-like"/>
    <property type="match status" value="1"/>
</dbReference>
<protein>
    <submittedName>
        <fullName evidence="15">Glucagon like peptide 2 receptor</fullName>
    </submittedName>
</protein>
<gene>
    <name evidence="15" type="primary">GLP2R</name>
</gene>
<dbReference type="SMART" id="SM00008">
    <property type="entry name" value="HormR"/>
    <property type="match status" value="1"/>
</dbReference>
<dbReference type="InterPro" id="IPR017983">
    <property type="entry name" value="GPCR_2_secretin-like_CS"/>
</dbReference>
<reference evidence="15" key="2">
    <citation type="submission" date="2025-09" db="UniProtKB">
        <authorList>
            <consortium name="Ensembl"/>
        </authorList>
    </citation>
    <scope>IDENTIFICATION</scope>
</reference>
<keyword evidence="16" id="KW-1185">Reference proteome</keyword>
<feature type="transmembrane region" description="Helical" evidence="12">
    <location>
        <begin position="328"/>
        <end position="349"/>
    </location>
</feature>
<dbReference type="GeneTree" id="ENSGT00940000158127"/>
<keyword evidence="4 12" id="KW-0812">Transmembrane</keyword>
<dbReference type="Gene3D" id="1.20.1070.10">
    <property type="entry name" value="Rhodopsin 7-helix transmembrane proteins"/>
    <property type="match status" value="1"/>
</dbReference>
<dbReference type="SUPFAM" id="SSF111418">
    <property type="entry name" value="Hormone receptor domain"/>
    <property type="match status" value="1"/>
</dbReference>
<proteinExistence type="inferred from homology"/>
<comment type="subcellular location">
    <subcellularLocation>
        <location evidence="1">Cell membrane</location>
        <topology evidence="1">Multi-pass membrane protein</topology>
    </subcellularLocation>
</comment>
<feature type="compositionally biased region" description="Acidic residues" evidence="11">
    <location>
        <begin position="550"/>
        <end position="570"/>
    </location>
</feature>
<keyword evidence="9" id="KW-0325">Glycoprotein</keyword>
<keyword evidence="10" id="KW-0807">Transducer</keyword>
<comment type="similarity">
    <text evidence="2">Belongs to the G-protein coupled receptor 2 family.</text>
</comment>
<name>A0A8C6YHN5_NAJNA</name>
<dbReference type="PROSITE" id="PS50227">
    <property type="entry name" value="G_PROTEIN_RECEP_F2_3"/>
    <property type="match status" value="1"/>
</dbReference>
<feature type="transmembrane region" description="Helical" evidence="12">
    <location>
        <begin position="369"/>
        <end position="390"/>
    </location>
</feature>
<dbReference type="Proteomes" id="UP000694559">
    <property type="component" value="Unplaced"/>
</dbReference>
<dbReference type="GO" id="GO:0017046">
    <property type="term" value="F:peptide hormone binding"/>
    <property type="evidence" value="ECO:0007669"/>
    <property type="project" value="TreeGrafter"/>
</dbReference>
<organism evidence="15 16">
    <name type="scientific">Naja naja</name>
    <name type="common">Indian cobra</name>
    <dbReference type="NCBI Taxonomy" id="35670"/>
    <lineage>
        <taxon>Eukaryota</taxon>
        <taxon>Metazoa</taxon>
        <taxon>Chordata</taxon>
        <taxon>Craniata</taxon>
        <taxon>Vertebrata</taxon>
        <taxon>Euteleostomi</taxon>
        <taxon>Lepidosauria</taxon>
        <taxon>Squamata</taxon>
        <taxon>Bifurcata</taxon>
        <taxon>Unidentata</taxon>
        <taxon>Episquamata</taxon>
        <taxon>Toxicofera</taxon>
        <taxon>Serpentes</taxon>
        <taxon>Colubroidea</taxon>
        <taxon>Elapidae</taxon>
        <taxon>Elapinae</taxon>
        <taxon>Naja</taxon>
    </lineage>
</organism>
<dbReference type="InterPro" id="IPR050332">
    <property type="entry name" value="GPCR_2"/>
</dbReference>
<keyword evidence="6" id="KW-0297">G-protein coupled receptor</keyword>
<dbReference type="Ensembl" id="ENSNNAT00000031054.1">
    <property type="protein sequence ID" value="ENSNNAP00000029602.1"/>
    <property type="gene ID" value="ENSNNAG00000018978.1"/>
</dbReference>
<dbReference type="GO" id="GO:0007188">
    <property type="term" value="P:adenylate cyclase-modulating G protein-coupled receptor signaling pathway"/>
    <property type="evidence" value="ECO:0007669"/>
    <property type="project" value="TreeGrafter"/>
</dbReference>
<evidence type="ECO:0000256" key="10">
    <source>
        <dbReference type="ARBA" id="ARBA00023224"/>
    </source>
</evidence>
<evidence type="ECO:0000259" key="13">
    <source>
        <dbReference type="PROSITE" id="PS50227"/>
    </source>
</evidence>
<dbReference type="OMA" id="SGVFCNG"/>
<dbReference type="GO" id="GO:0005886">
    <property type="term" value="C:plasma membrane"/>
    <property type="evidence" value="ECO:0007669"/>
    <property type="project" value="UniProtKB-SubCell"/>
</dbReference>
<dbReference type="InterPro" id="IPR001879">
    <property type="entry name" value="GPCR_2_extracellular_dom"/>
</dbReference>
<accession>A0A8C6YHN5</accession>
<evidence type="ECO:0000256" key="6">
    <source>
        <dbReference type="ARBA" id="ARBA00023040"/>
    </source>
</evidence>
<keyword evidence="5 12" id="KW-1133">Transmembrane helix</keyword>
<evidence type="ECO:0000256" key="2">
    <source>
        <dbReference type="ARBA" id="ARBA00005314"/>
    </source>
</evidence>
<feature type="transmembrane region" description="Helical" evidence="12">
    <location>
        <begin position="443"/>
        <end position="463"/>
    </location>
</feature>